<keyword evidence="4 7" id="KW-0812">Transmembrane</keyword>
<keyword evidence="5 7" id="KW-1133">Transmembrane helix</keyword>
<evidence type="ECO:0000313" key="8">
    <source>
        <dbReference type="EMBL" id="OHW61920.1"/>
    </source>
</evidence>
<feature type="transmembrane region" description="Helical" evidence="7">
    <location>
        <begin position="109"/>
        <end position="127"/>
    </location>
</feature>
<comment type="subcellular location">
    <subcellularLocation>
        <location evidence="1">Cell membrane</location>
        <topology evidence="1">Multi-pass membrane protein</topology>
    </subcellularLocation>
</comment>
<protein>
    <submittedName>
        <fullName evidence="8">Putative chromate transport protein</fullName>
    </submittedName>
</protein>
<feature type="transmembrane region" description="Helical" evidence="7">
    <location>
        <begin position="155"/>
        <end position="171"/>
    </location>
</feature>
<organism evidence="8 9">
    <name type="scientific">Andreesenia angusta</name>
    <dbReference type="NCBI Taxonomy" id="39480"/>
    <lineage>
        <taxon>Bacteria</taxon>
        <taxon>Bacillati</taxon>
        <taxon>Bacillota</taxon>
        <taxon>Tissierellia</taxon>
        <taxon>Tissierellales</taxon>
        <taxon>Gottschalkiaceae</taxon>
        <taxon>Andreesenia</taxon>
    </lineage>
</organism>
<dbReference type="EMBL" id="MKIE01000006">
    <property type="protein sequence ID" value="OHW61920.1"/>
    <property type="molecule type" value="Genomic_DNA"/>
</dbReference>
<dbReference type="Proteomes" id="UP000180254">
    <property type="component" value="Unassembled WGS sequence"/>
</dbReference>
<evidence type="ECO:0000256" key="4">
    <source>
        <dbReference type="ARBA" id="ARBA00022692"/>
    </source>
</evidence>
<evidence type="ECO:0000256" key="1">
    <source>
        <dbReference type="ARBA" id="ARBA00004651"/>
    </source>
</evidence>
<dbReference type="GO" id="GO:0005886">
    <property type="term" value="C:plasma membrane"/>
    <property type="evidence" value="ECO:0007669"/>
    <property type="project" value="UniProtKB-SubCell"/>
</dbReference>
<reference evidence="8 9" key="1">
    <citation type="submission" date="2016-09" db="EMBL/GenBank/DDBJ databases">
        <title>Genome sequence of Eubacterium angustum.</title>
        <authorList>
            <person name="Poehlein A."/>
            <person name="Daniel R."/>
        </authorList>
    </citation>
    <scope>NUCLEOTIDE SEQUENCE [LARGE SCALE GENOMIC DNA]</scope>
    <source>
        <strain evidence="8 9">DSM 1989</strain>
    </source>
</reference>
<keyword evidence="6 7" id="KW-0472">Membrane</keyword>
<sequence length="172" mass="18707">MIYWGLFLSFFKIGLFSFGGGYAMIPLIQNEVIEVNSWLSQAEFLDMLAIAQVTPGPIAINTATFVGQRVAGIPGAVTTTFAVVFPSFVIVLILAYLVKRIGESKQMDYIYKGLRPVVLALILSALVSIGRESITGISTAAIAVLGFLALRYKKLNMVMLLILSGLLGVFFY</sequence>
<evidence type="ECO:0000256" key="5">
    <source>
        <dbReference type="ARBA" id="ARBA00022989"/>
    </source>
</evidence>
<dbReference type="GO" id="GO:0015109">
    <property type="term" value="F:chromate transmembrane transporter activity"/>
    <property type="evidence" value="ECO:0007669"/>
    <property type="project" value="InterPro"/>
</dbReference>
<dbReference type="RefSeq" id="WP_071063578.1">
    <property type="nucleotide sequence ID" value="NZ_MKIE01000006.1"/>
</dbReference>
<evidence type="ECO:0000256" key="3">
    <source>
        <dbReference type="ARBA" id="ARBA00022475"/>
    </source>
</evidence>
<evidence type="ECO:0000256" key="7">
    <source>
        <dbReference type="SAM" id="Phobius"/>
    </source>
</evidence>
<dbReference type="InterPro" id="IPR052518">
    <property type="entry name" value="CHR_Transporter"/>
</dbReference>
<dbReference type="PANTHER" id="PTHR43663">
    <property type="entry name" value="CHROMATE TRANSPORT PROTEIN-RELATED"/>
    <property type="match status" value="1"/>
</dbReference>
<feature type="transmembrane region" description="Helical" evidence="7">
    <location>
        <begin position="133"/>
        <end position="150"/>
    </location>
</feature>
<dbReference type="STRING" id="39480.EUAN_16830"/>
<proteinExistence type="inferred from homology"/>
<evidence type="ECO:0000256" key="6">
    <source>
        <dbReference type="ARBA" id="ARBA00023136"/>
    </source>
</evidence>
<evidence type="ECO:0000313" key="9">
    <source>
        <dbReference type="Proteomes" id="UP000180254"/>
    </source>
</evidence>
<evidence type="ECO:0000256" key="2">
    <source>
        <dbReference type="ARBA" id="ARBA00005262"/>
    </source>
</evidence>
<dbReference type="PANTHER" id="PTHR43663:SF1">
    <property type="entry name" value="CHROMATE TRANSPORTER"/>
    <property type="match status" value="1"/>
</dbReference>
<comment type="caution">
    <text evidence="8">The sequence shown here is derived from an EMBL/GenBank/DDBJ whole genome shotgun (WGS) entry which is preliminary data.</text>
</comment>
<dbReference type="InterPro" id="IPR003370">
    <property type="entry name" value="Chromate_transpt"/>
</dbReference>
<name>A0A1S1V6C3_9FIRM</name>
<keyword evidence="9" id="KW-1185">Reference proteome</keyword>
<gene>
    <name evidence="8" type="primary">srpC</name>
    <name evidence="8" type="ORF">EUAN_16830</name>
</gene>
<keyword evidence="3" id="KW-1003">Cell membrane</keyword>
<dbReference type="AlphaFoldDB" id="A0A1S1V6C3"/>
<comment type="similarity">
    <text evidence="2">Belongs to the chromate ion transporter (CHR) (TC 2.A.51) family.</text>
</comment>
<feature type="transmembrane region" description="Helical" evidence="7">
    <location>
        <begin position="6"/>
        <end position="28"/>
    </location>
</feature>
<dbReference type="Pfam" id="PF02417">
    <property type="entry name" value="Chromate_transp"/>
    <property type="match status" value="1"/>
</dbReference>
<accession>A0A1S1V6C3</accession>
<feature type="transmembrane region" description="Helical" evidence="7">
    <location>
        <begin position="73"/>
        <end position="97"/>
    </location>
</feature>